<protein>
    <recommendedName>
        <fullName evidence="2">DUF306 domain-containing protein</fullName>
    </recommendedName>
</protein>
<dbReference type="InterPro" id="IPR038670">
    <property type="entry name" value="HslJ-like_sf"/>
</dbReference>
<evidence type="ECO:0000313" key="3">
    <source>
        <dbReference type="EMBL" id="GCE78361.1"/>
    </source>
</evidence>
<evidence type="ECO:0000259" key="2">
    <source>
        <dbReference type="Pfam" id="PF03724"/>
    </source>
</evidence>
<dbReference type="Proteomes" id="UP000289954">
    <property type="component" value="Unassembled WGS sequence"/>
</dbReference>
<gene>
    <name evidence="3" type="ORF">CBZ_34170</name>
</gene>
<dbReference type="InterPro" id="IPR005184">
    <property type="entry name" value="DUF306_Meta_HslJ"/>
</dbReference>
<keyword evidence="4" id="KW-1185">Reference proteome</keyword>
<feature type="chain" id="PRO_5018971194" description="DUF306 domain-containing protein" evidence="1">
    <location>
        <begin position="26"/>
        <end position="131"/>
    </location>
</feature>
<proteinExistence type="predicted"/>
<evidence type="ECO:0000313" key="4">
    <source>
        <dbReference type="Proteomes" id="UP000289954"/>
    </source>
</evidence>
<feature type="domain" description="DUF306" evidence="2">
    <location>
        <begin position="45"/>
        <end position="122"/>
    </location>
</feature>
<dbReference type="Gene3D" id="2.40.128.270">
    <property type="match status" value="1"/>
</dbReference>
<dbReference type="AlphaFoldDB" id="A0A402DW39"/>
<dbReference type="OrthoDB" id="4990393at2"/>
<sequence>MRLLRVAFTVLVGSTLLASCAAADAADEAEPVAAADVTGTWGASAVEGEASLDLADDGAATGTDGCNRMVGEWRLGDDGVVFSSWATTRMSCPAVDPWLSLAVAARLEGDHLVFVDKDAVQLGTLTRTDGS</sequence>
<accession>A0A402DW39</accession>
<evidence type="ECO:0000256" key="1">
    <source>
        <dbReference type="SAM" id="SignalP"/>
    </source>
</evidence>
<keyword evidence="1" id="KW-0732">Signal</keyword>
<organism evidence="3 4">
    <name type="scientific">Cellulomonas biazotea</name>
    <dbReference type="NCBI Taxonomy" id="1709"/>
    <lineage>
        <taxon>Bacteria</taxon>
        <taxon>Bacillati</taxon>
        <taxon>Actinomycetota</taxon>
        <taxon>Actinomycetes</taxon>
        <taxon>Micrococcales</taxon>
        <taxon>Cellulomonadaceae</taxon>
        <taxon>Cellulomonas</taxon>
    </lineage>
</organism>
<feature type="signal peptide" evidence="1">
    <location>
        <begin position="1"/>
        <end position="25"/>
    </location>
</feature>
<reference evidence="3 4" key="1">
    <citation type="submission" date="2019-01" db="EMBL/GenBank/DDBJ databases">
        <title>Draft genome sequence of Cellulomonas takizawaensis strain TKZ-21.</title>
        <authorList>
            <person name="Yamamura H."/>
            <person name="Hayashi T."/>
            <person name="Hamada M."/>
            <person name="Serisawa Y."/>
            <person name="Matsuyama K."/>
            <person name="Nakagawa Y."/>
            <person name="Otoguro M."/>
            <person name="Yanagida F."/>
            <person name="Hayakawa M."/>
        </authorList>
    </citation>
    <scope>NUCLEOTIDE SEQUENCE [LARGE SCALE GENOMIC DNA]</scope>
    <source>
        <strain evidence="3 4">NBRC12680</strain>
    </source>
</reference>
<dbReference type="RefSeq" id="WP_130783039.1">
    <property type="nucleotide sequence ID" value="NZ_BIMR01000390.1"/>
</dbReference>
<dbReference type="Pfam" id="PF03724">
    <property type="entry name" value="META"/>
    <property type="match status" value="1"/>
</dbReference>
<dbReference type="EMBL" id="BIMR01000390">
    <property type="protein sequence ID" value="GCE78361.1"/>
    <property type="molecule type" value="Genomic_DNA"/>
</dbReference>
<dbReference type="PROSITE" id="PS51257">
    <property type="entry name" value="PROKAR_LIPOPROTEIN"/>
    <property type="match status" value="1"/>
</dbReference>
<comment type="caution">
    <text evidence="3">The sequence shown here is derived from an EMBL/GenBank/DDBJ whole genome shotgun (WGS) entry which is preliminary data.</text>
</comment>
<name>A0A402DW39_9CELL</name>